<dbReference type="InterPro" id="IPR009081">
    <property type="entry name" value="PP-bd_ACP"/>
</dbReference>
<accession>A0A917D946</accession>
<dbReference type="Proteomes" id="UP000613160">
    <property type="component" value="Unassembled WGS sequence"/>
</dbReference>
<name>A0A917D946_9HYPH</name>
<dbReference type="RefSeq" id="WP_188850416.1">
    <property type="nucleotide sequence ID" value="NZ_BMJJ01000004.1"/>
</dbReference>
<keyword evidence="3" id="KW-1185">Reference proteome</keyword>
<proteinExistence type="predicted"/>
<dbReference type="AlphaFoldDB" id="A0A917D946"/>
<sequence length="84" mass="8671">MNDVTLDAIIQLVADVLEIPAGDLGPDTQGVDLAAWDSFGQVRIVLAAEAQFGVSLTMGEIETAGSIQGLFAAVQAAASRQGRQ</sequence>
<evidence type="ECO:0000313" key="2">
    <source>
        <dbReference type="EMBL" id="GGD16743.1"/>
    </source>
</evidence>
<reference evidence="2" key="2">
    <citation type="submission" date="2020-09" db="EMBL/GenBank/DDBJ databases">
        <authorList>
            <person name="Sun Q."/>
            <person name="Zhou Y."/>
        </authorList>
    </citation>
    <scope>NUCLEOTIDE SEQUENCE</scope>
    <source>
        <strain evidence="2">CGMCC 1.15493</strain>
    </source>
</reference>
<dbReference type="Pfam" id="PF00550">
    <property type="entry name" value="PP-binding"/>
    <property type="match status" value="1"/>
</dbReference>
<comment type="caution">
    <text evidence="2">The sequence shown here is derived from an EMBL/GenBank/DDBJ whole genome shotgun (WGS) entry which is preliminary data.</text>
</comment>
<dbReference type="Gene3D" id="1.10.1200.10">
    <property type="entry name" value="ACP-like"/>
    <property type="match status" value="1"/>
</dbReference>
<protein>
    <recommendedName>
        <fullName evidence="1">Carrier domain-containing protein</fullName>
    </recommendedName>
</protein>
<dbReference type="EMBL" id="BMJJ01000004">
    <property type="protein sequence ID" value="GGD16743.1"/>
    <property type="molecule type" value="Genomic_DNA"/>
</dbReference>
<dbReference type="InterPro" id="IPR036736">
    <property type="entry name" value="ACP-like_sf"/>
</dbReference>
<evidence type="ECO:0000313" key="3">
    <source>
        <dbReference type="Proteomes" id="UP000613160"/>
    </source>
</evidence>
<gene>
    <name evidence="2" type="ORF">GCM10011335_19490</name>
</gene>
<evidence type="ECO:0000259" key="1">
    <source>
        <dbReference type="PROSITE" id="PS50075"/>
    </source>
</evidence>
<feature type="domain" description="Carrier" evidence="1">
    <location>
        <begin position="1"/>
        <end position="78"/>
    </location>
</feature>
<dbReference type="SUPFAM" id="SSF47336">
    <property type="entry name" value="ACP-like"/>
    <property type="match status" value="1"/>
</dbReference>
<dbReference type="PROSITE" id="PS50075">
    <property type="entry name" value="CARRIER"/>
    <property type="match status" value="1"/>
</dbReference>
<organism evidence="2 3">
    <name type="scientific">Aureimonas glaciei</name>
    <dbReference type="NCBI Taxonomy" id="1776957"/>
    <lineage>
        <taxon>Bacteria</taxon>
        <taxon>Pseudomonadati</taxon>
        <taxon>Pseudomonadota</taxon>
        <taxon>Alphaproteobacteria</taxon>
        <taxon>Hyphomicrobiales</taxon>
        <taxon>Aurantimonadaceae</taxon>
        <taxon>Aureimonas</taxon>
    </lineage>
</organism>
<reference evidence="2" key="1">
    <citation type="journal article" date="2014" name="Int. J. Syst. Evol. Microbiol.">
        <title>Complete genome sequence of Corynebacterium casei LMG S-19264T (=DSM 44701T), isolated from a smear-ripened cheese.</title>
        <authorList>
            <consortium name="US DOE Joint Genome Institute (JGI-PGF)"/>
            <person name="Walter F."/>
            <person name="Albersmeier A."/>
            <person name="Kalinowski J."/>
            <person name="Ruckert C."/>
        </authorList>
    </citation>
    <scope>NUCLEOTIDE SEQUENCE</scope>
    <source>
        <strain evidence="2">CGMCC 1.15493</strain>
    </source>
</reference>